<name>A0A117UVK7_9SPHN</name>
<evidence type="ECO:0000256" key="5">
    <source>
        <dbReference type="ARBA" id="ARBA00023004"/>
    </source>
</evidence>
<keyword evidence="3" id="KW-0223">Dioxygenase</keyword>
<comment type="caution">
    <text evidence="7">The sequence shown here is derived from an EMBL/GenBank/DDBJ whole genome shotgun (WGS) entry which is preliminary data.</text>
</comment>
<dbReference type="SUPFAM" id="SSF51197">
    <property type="entry name" value="Clavaminate synthase-like"/>
    <property type="match status" value="1"/>
</dbReference>
<evidence type="ECO:0000256" key="2">
    <source>
        <dbReference type="ARBA" id="ARBA00022723"/>
    </source>
</evidence>
<dbReference type="PANTHER" id="PTHR43779">
    <property type="entry name" value="DIOXYGENASE RV0097-RELATED"/>
    <property type="match status" value="1"/>
</dbReference>
<dbReference type="Proteomes" id="UP000058012">
    <property type="component" value="Unassembled WGS sequence"/>
</dbReference>
<dbReference type="InterPro" id="IPR051178">
    <property type="entry name" value="TfdA_dioxygenase"/>
</dbReference>
<accession>A0A117UVK7</accession>
<dbReference type="InterPro" id="IPR003819">
    <property type="entry name" value="TauD/TfdA-like"/>
</dbReference>
<dbReference type="GO" id="GO:0046872">
    <property type="term" value="F:metal ion binding"/>
    <property type="evidence" value="ECO:0007669"/>
    <property type="project" value="UniProtKB-KW"/>
</dbReference>
<proteinExistence type="inferred from homology"/>
<evidence type="ECO:0000256" key="1">
    <source>
        <dbReference type="ARBA" id="ARBA00005896"/>
    </source>
</evidence>
<dbReference type="AlphaFoldDB" id="A0A117UVK7"/>
<dbReference type="OrthoDB" id="7209371at2"/>
<keyword evidence="5" id="KW-0408">Iron</keyword>
<gene>
    <name evidence="7" type="ORF">AQZ52_08590</name>
</gene>
<sequence>MATGTAHGNQGPGHDRAAVTLDRSNLPDLLISDRDKLQTQLEDLEVIVVRNAFCPQRALLSFAERLECALHGQFGAVQQPSAEDYLIVGDPNASPLAEFVRNGRVWENDQVLGRAPGGTSIMAIPDEDRIAAQTDFACTAAAWDALPHFEQRALAPLTVLHGFWHDRLYHEREPRHDALMQWMARESAELPLVARMAGGRHCLLVDDTAIQIMGMEFSASEAFIDGLREWVTKPAFVYRHTWEPGDLVIWNSASVLFRGLPRPHNPMWKMAHVSR</sequence>
<dbReference type="GO" id="GO:0016706">
    <property type="term" value="F:2-oxoglutarate-dependent dioxygenase activity"/>
    <property type="evidence" value="ECO:0007669"/>
    <property type="project" value="UniProtKB-ARBA"/>
</dbReference>
<keyword evidence="8" id="KW-1185">Reference proteome</keyword>
<feature type="domain" description="TauD/TfdA-like" evidence="6">
    <location>
        <begin position="24"/>
        <end position="256"/>
    </location>
</feature>
<dbReference type="Pfam" id="PF02668">
    <property type="entry name" value="TauD"/>
    <property type="match status" value="1"/>
</dbReference>
<keyword evidence="4" id="KW-0560">Oxidoreductase</keyword>
<dbReference type="PANTHER" id="PTHR43779:SF3">
    <property type="entry name" value="(3R)-3-[(CARBOXYMETHYL)AMINO]FATTY ACID OXYGENASE_DECARBOXYLASE"/>
    <property type="match status" value="1"/>
</dbReference>
<dbReference type="Gene3D" id="3.60.130.10">
    <property type="entry name" value="Clavaminate synthase-like"/>
    <property type="match status" value="1"/>
</dbReference>
<evidence type="ECO:0000259" key="6">
    <source>
        <dbReference type="Pfam" id="PF02668"/>
    </source>
</evidence>
<evidence type="ECO:0000256" key="3">
    <source>
        <dbReference type="ARBA" id="ARBA00022964"/>
    </source>
</evidence>
<keyword evidence="2" id="KW-0479">Metal-binding</keyword>
<comment type="similarity">
    <text evidence="1">Belongs to the TfdA dioxygenase family.</text>
</comment>
<evidence type="ECO:0000256" key="4">
    <source>
        <dbReference type="ARBA" id="ARBA00023002"/>
    </source>
</evidence>
<dbReference type="InterPro" id="IPR042098">
    <property type="entry name" value="TauD-like_sf"/>
</dbReference>
<protein>
    <recommendedName>
        <fullName evidence="6">TauD/TfdA-like domain-containing protein</fullName>
    </recommendedName>
</protein>
<dbReference type="EMBL" id="LLZS01000006">
    <property type="protein sequence ID" value="KUR71661.1"/>
    <property type="molecule type" value="Genomic_DNA"/>
</dbReference>
<reference evidence="7 8" key="1">
    <citation type="submission" date="2015-10" db="EMBL/GenBank/DDBJ databases">
        <title>Draft genome sequence of Novosphingobium fuchskuhlense DSM 25065 isolated from a surface water sample of the southwest basin of Lake Grosse Fuchskuhle.</title>
        <authorList>
            <person name="Ruckert C."/>
            <person name="Winkler A."/>
            <person name="Glaeser J."/>
            <person name="Grossart H.-P."/>
            <person name="Kalinowski J."/>
            <person name="Glaeser S."/>
        </authorList>
    </citation>
    <scope>NUCLEOTIDE SEQUENCE [LARGE SCALE GENOMIC DNA]</scope>
    <source>
        <strain evidence="7 8">FNE08-7</strain>
    </source>
</reference>
<evidence type="ECO:0000313" key="8">
    <source>
        <dbReference type="Proteomes" id="UP000058012"/>
    </source>
</evidence>
<organism evidence="7 8">
    <name type="scientific">Novosphingobium fuchskuhlense</name>
    <dbReference type="NCBI Taxonomy" id="1117702"/>
    <lineage>
        <taxon>Bacteria</taxon>
        <taxon>Pseudomonadati</taxon>
        <taxon>Pseudomonadota</taxon>
        <taxon>Alphaproteobacteria</taxon>
        <taxon>Sphingomonadales</taxon>
        <taxon>Sphingomonadaceae</taxon>
        <taxon>Novosphingobium</taxon>
    </lineage>
</organism>
<evidence type="ECO:0000313" key="7">
    <source>
        <dbReference type="EMBL" id="KUR71661.1"/>
    </source>
</evidence>
<dbReference type="STRING" id="1117702.AQZ52_08590"/>
<dbReference type="RefSeq" id="WP_067908488.1">
    <property type="nucleotide sequence ID" value="NZ_KQ954244.1"/>
</dbReference>